<dbReference type="InterPro" id="IPR000310">
    <property type="entry name" value="Orn/Lys/Arg_deCO2ase_major_dom"/>
</dbReference>
<gene>
    <name evidence="8" type="ORF">GCM10008933_44560</name>
</gene>
<dbReference type="InterPro" id="IPR052357">
    <property type="entry name" value="Orn_Lys_Arg_decarboxylase-I"/>
</dbReference>
<evidence type="ECO:0000256" key="1">
    <source>
        <dbReference type="ARBA" id="ARBA00001933"/>
    </source>
</evidence>
<evidence type="ECO:0000259" key="7">
    <source>
        <dbReference type="Pfam" id="PF03711"/>
    </source>
</evidence>
<name>A0ABN0YTG0_9BACL</name>
<dbReference type="Gene3D" id="3.40.640.10">
    <property type="entry name" value="Type I PLP-dependent aspartate aminotransferase-like (Major domain)"/>
    <property type="match status" value="1"/>
</dbReference>
<keyword evidence="8" id="KW-0808">Transferase</keyword>
<dbReference type="InterPro" id="IPR015424">
    <property type="entry name" value="PyrdxlP-dep_Trfase"/>
</dbReference>
<comment type="cofactor">
    <cofactor evidence="1">
        <name>pyridoxal 5'-phosphate</name>
        <dbReference type="ChEBI" id="CHEBI:597326"/>
    </cofactor>
</comment>
<keyword evidence="4" id="KW-0663">Pyridoxal phosphate</keyword>
<dbReference type="RefSeq" id="WP_343865066.1">
    <property type="nucleotide sequence ID" value="NZ_BAAACX010000025.1"/>
</dbReference>
<feature type="domain" description="Orn/Lys/Arg decarboxylases family 1 pyridoxal-P attachment site" evidence="6">
    <location>
        <begin position="9"/>
        <end position="309"/>
    </location>
</feature>
<evidence type="ECO:0000259" key="6">
    <source>
        <dbReference type="Pfam" id="PF01276"/>
    </source>
</evidence>
<evidence type="ECO:0000256" key="2">
    <source>
        <dbReference type="ARBA" id="ARBA00010671"/>
    </source>
</evidence>
<dbReference type="InterPro" id="IPR036633">
    <property type="entry name" value="Prn/Lys/Arg_de-COase_C_sf"/>
</dbReference>
<dbReference type="PANTHER" id="PTHR43277:SF3">
    <property type="entry name" value="DECARBOXYLASE, PUTATIVE-RELATED"/>
    <property type="match status" value="1"/>
</dbReference>
<proteinExistence type="inferred from homology"/>
<dbReference type="Proteomes" id="UP001500340">
    <property type="component" value="Unassembled WGS sequence"/>
</dbReference>
<dbReference type="InterPro" id="IPR015421">
    <property type="entry name" value="PyrdxlP-dep_Trfase_major"/>
</dbReference>
<dbReference type="Pfam" id="PF01276">
    <property type="entry name" value="OKR_DC_1"/>
    <property type="match status" value="1"/>
</dbReference>
<evidence type="ECO:0000313" key="9">
    <source>
        <dbReference type="Proteomes" id="UP001500340"/>
    </source>
</evidence>
<keyword evidence="9" id="KW-1185">Reference proteome</keyword>
<dbReference type="GO" id="GO:0008483">
    <property type="term" value="F:transaminase activity"/>
    <property type="evidence" value="ECO:0007669"/>
    <property type="project" value="UniProtKB-KW"/>
</dbReference>
<evidence type="ECO:0000256" key="3">
    <source>
        <dbReference type="ARBA" id="ARBA00022793"/>
    </source>
</evidence>
<dbReference type="CDD" id="cd00615">
    <property type="entry name" value="Orn_deC_like"/>
    <property type="match status" value="1"/>
</dbReference>
<comment type="caution">
    <text evidence="8">The sequence shown here is derived from an EMBL/GenBank/DDBJ whole genome shotgun (WGS) entry which is preliminary data.</text>
</comment>
<dbReference type="Pfam" id="PF03711">
    <property type="entry name" value="OKR_DC_1_C"/>
    <property type="match status" value="1"/>
</dbReference>
<evidence type="ECO:0000313" key="8">
    <source>
        <dbReference type="EMBL" id="GAA0409495.1"/>
    </source>
</evidence>
<evidence type="ECO:0000256" key="5">
    <source>
        <dbReference type="ARBA" id="ARBA00023239"/>
    </source>
</evidence>
<sequence length="540" mass="58122">MSEHKPRAPLYEALVHYRKRKDASFHVPGHKDGQAYSDIWDINEEMALARVMEIDATEITGTDDLHHPEGVILEAQQLAAEYFGAAETFFLVGGSTVGNLSLILSVCTAPGDVLLVQRNVHKSVIHGLMLAGANAVFLSPQIDAASGLATIPSVETVLEALSRYPGAKGLLVTHPNYYGMGTKLQPLAQLCHDSGVPLLVDEAHGAHFGLHRQLPPSALAQGADGVVQSTHKMLTAMTMGAMLHVQGGLLDRSLIRLRLAMVQSSSPSYPIMASLDLSRCLLQASGEKLFAQALDLASQMRNEIRAMKRFGLVELGASGDSGAYSIQDPFKVVLYDAAGELNGYALQEALEACGCIPEMSDERYVVLALSVGTSQQDVDRLLAALQEIAAAGSGLTTGAQQACSAELNPSEANISTWNILDTPAASQPQLQAKNSSQTMPMAANVSTPVLFSLQPVATALIERIPIEESAGRQAAEMVIPYPPGIPILYPGEWITIEIKTALLQLRRSKAKCQGIEDSSLRMINVYQSTEQRREHRESER</sequence>
<keyword evidence="3" id="KW-0210">Decarboxylase</keyword>
<reference evidence="8 9" key="1">
    <citation type="journal article" date="2019" name="Int. J. Syst. Evol. Microbiol.">
        <title>The Global Catalogue of Microorganisms (GCM) 10K type strain sequencing project: providing services to taxonomists for standard genome sequencing and annotation.</title>
        <authorList>
            <consortium name="The Broad Institute Genomics Platform"/>
            <consortium name="The Broad Institute Genome Sequencing Center for Infectious Disease"/>
            <person name="Wu L."/>
            <person name="Ma J."/>
        </authorList>
    </citation>
    <scope>NUCLEOTIDE SEQUENCE [LARGE SCALE GENOMIC DNA]</scope>
    <source>
        <strain evidence="8 9">JCM 12774</strain>
    </source>
</reference>
<dbReference type="Gene3D" id="3.90.105.10">
    <property type="entry name" value="Molybdopterin biosynthesis moea protein, domain 2"/>
    <property type="match status" value="1"/>
</dbReference>
<comment type="similarity">
    <text evidence="2">Belongs to the Orn/Lys/Arg decarboxylase class-I family.</text>
</comment>
<dbReference type="InterPro" id="IPR008286">
    <property type="entry name" value="Prn/Lys/Arg_de-COase_C"/>
</dbReference>
<accession>A0ABN0YTG0</accession>
<dbReference type="SUPFAM" id="SSF53383">
    <property type="entry name" value="PLP-dependent transferases"/>
    <property type="match status" value="1"/>
</dbReference>
<dbReference type="EMBL" id="BAAACX010000025">
    <property type="protein sequence ID" value="GAA0409495.1"/>
    <property type="molecule type" value="Genomic_DNA"/>
</dbReference>
<evidence type="ECO:0000256" key="4">
    <source>
        <dbReference type="ARBA" id="ARBA00022898"/>
    </source>
</evidence>
<keyword evidence="8" id="KW-0032">Aminotransferase</keyword>
<dbReference type="PANTHER" id="PTHR43277">
    <property type="entry name" value="ARGININE DECARBOXYLASE"/>
    <property type="match status" value="1"/>
</dbReference>
<feature type="domain" description="Orn/Lys/Arg decarboxylase C-terminal" evidence="7">
    <location>
        <begin position="455"/>
        <end position="504"/>
    </location>
</feature>
<organism evidence="8 9">
    <name type="scientific">Paenibacillus motobuensis</name>
    <dbReference type="NCBI Taxonomy" id="295324"/>
    <lineage>
        <taxon>Bacteria</taxon>
        <taxon>Bacillati</taxon>
        <taxon>Bacillota</taxon>
        <taxon>Bacilli</taxon>
        <taxon>Bacillales</taxon>
        <taxon>Paenibacillaceae</taxon>
        <taxon>Paenibacillus</taxon>
    </lineage>
</organism>
<dbReference type="SUPFAM" id="SSF55904">
    <property type="entry name" value="Ornithine decarboxylase C-terminal domain"/>
    <property type="match status" value="1"/>
</dbReference>
<keyword evidence="5" id="KW-0456">Lyase</keyword>
<protein>
    <submittedName>
        <fullName evidence="8">Aminotransferase class I/II-fold pyridoxal phosphate-dependent enzyme</fullName>
    </submittedName>
</protein>